<evidence type="ECO:0000313" key="1">
    <source>
        <dbReference type="EMBL" id="AKC60806.1"/>
    </source>
</evidence>
<dbReference type="Proteomes" id="UP000033052">
    <property type="component" value="Chromosome"/>
</dbReference>
<dbReference type="EMBL" id="CP009225">
    <property type="protein sequence ID" value="AKC60806.1"/>
    <property type="molecule type" value="Genomic_DNA"/>
</dbReference>
<sequence>MKIASFKLNIDYLTIENHLKALIYFQIAELDYLRDIHEFMQSKSDLTQIIKGVNLGSLSNYNNKINYTVLLPVINSILIKSFISIPANKRIEKFGSVKLIDSSTISTCITYFKWPEFRASKAGIKVHTKFDLGKGIPVTNAKEHDKSALEELITGKIAFIFLIEHMLIIDALMGIPKIINISYIDLKTMPLLVKLKI</sequence>
<dbReference type="AlphaFoldDB" id="A0A7U5D227"/>
<reference evidence="1 2" key="1">
    <citation type="journal article" date="2015" name="PLoS ONE">
        <title>A universal mariner transposon system for forward genetic studies in the genus clostridium.</title>
        <authorList>
            <person name="Zhang Y."/>
            <person name="Grosse-Honebrink A."/>
            <person name="Minton N.P."/>
        </authorList>
    </citation>
    <scope>NUCLEOTIDE SEQUENCE [LARGE SCALE GENOMIC DNA]</scope>
    <source>
        <strain evidence="1 2">NCIMB 10696</strain>
    </source>
</reference>
<accession>A0A7U5D227</accession>
<gene>
    <name evidence="1" type="ORF">CLSPO_c00570</name>
</gene>
<evidence type="ECO:0000313" key="2">
    <source>
        <dbReference type="Proteomes" id="UP000033052"/>
    </source>
</evidence>
<organism evidence="1 2">
    <name type="scientific">Clostridium sporogenes</name>
    <dbReference type="NCBI Taxonomy" id="1509"/>
    <lineage>
        <taxon>Bacteria</taxon>
        <taxon>Bacillati</taxon>
        <taxon>Bacillota</taxon>
        <taxon>Clostridia</taxon>
        <taxon>Eubacteriales</taxon>
        <taxon>Clostridiaceae</taxon>
        <taxon>Clostridium</taxon>
    </lineage>
</organism>
<dbReference type="KEGG" id="cld:CLSPO_c00570"/>
<evidence type="ECO:0008006" key="3">
    <source>
        <dbReference type="Google" id="ProtNLM"/>
    </source>
</evidence>
<protein>
    <recommendedName>
        <fullName evidence="3">Transposase</fullName>
    </recommendedName>
</protein>
<proteinExistence type="predicted"/>
<name>A0A7U5D227_CLOSG</name>